<protein>
    <submittedName>
        <fullName evidence="1">Uncharacterized protein</fullName>
    </submittedName>
</protein>
<dbReference type="Proteomes" id="UP001165685">
    <property type="component" value="Unassembled WGS sequence"/>
</dbReference>
<proteinExistence type="predicted"/>
<sequence length="48" mass="5107">MVASVAAQLTILVVAVGGLSLAFLGSDLLNALHEAADQRFRNDDTREH</sequence>
<evidence type="ECO:0000313" key="1">
    <source>
        <dbReference type="EMBL" id="MDA2804553.1"/>
    </source>
</evidence>
<reference evidence="1" key="1">
    <citation type="submission" date="2023-01" db="EMBL/GenBank/DDBJ databases">
        <title>Draft genome sequence of Nocardiopsis sp. LSu2-4 isolated from halophytes.</title>
        <authorList>
            <person name="Duangmal K."/>
            <person name="Chantavorakit T."/>
        </authorList>
    </citation>
    <scope>NUCLEOTIDE SEQUENCE</scope>
    <source>
        <strain evidence="1">LSu2-4</strain>
    </source>
</reference>
<dbReference type="RefSeq" id="WP_270677114.1">
    <property type="nucleotide sequence ID" value="NZ_JAQFWP010000012.1"/>
</dbReference>
<name>A0ABT4TIM6_9ACTN</name>
<comment type="caution">
    <text evidence="1">The sequence shown here is derived from an EMBL/GenBank/DDBJ whole genome shotgun (WGS) entry which is preliminary data.</text>
</comment>
<dbReference type="EMBL" id="JAQFWP010000012">
    <property type="protein sequence ID" value="MDA2804553.1"/>
    <property type="molecule type" value="Genomic_DNA"/>
</dbReference>
<gene>
    <name evidence="1" type="ORF">O4U47_08520</name>
</gene>
<accession>A0ABT4TIM6</accession>
<evidence type="ECO:0000313" key="2">
    <source>
        <dbReference type="Proteomes" id="UP001165685"/>
    </source>
</evidence>
<keyword evidence="2" id="KW-1185">Reference proteome</keyword>
<organism evidence="1 2">
    <name type="scientific">Nocardiopsis suaedae</name>
    <dbReference type="NCBI Taxonomy" id="3018444"/>
    <lineage>
        <taxon>Bacteria</taxon>
        <taxon>Bacillati</taxon>
        <taxon>Actinomycetota</taxon>
        <taxon>Actinomycetes</taxon>
        <taxon>Streptosporangiales</taxon>
        <taxon>Nocardiopsidaceae</taxon>
        <taxon>Nocardiopsis</taxon>
    </lineage>
</organism>